<dbReference type="Proteomes" id="UP001314229">
    <property type="component" value="Unassembled WGS sequence"/>
</dbReference>
<name>A0AAV1QG13_SCOSC</name>
<feature type="non-terminal residue" evidence="1">
    <location>
        <position position="1"/>
    </location>
</feature>
<evidence type="ECO:0000313" key="1">
    <source>
        <dbReference type="EMBL" id="CAK6981919.1"/>
    </source>
</evidence>
<proteinExistence type="predicted"/>
<sequence length="70" mass="7798">VKEHKNSRTLGQACVNLDDVEYGWLARLANGVCCRNAFKTQYVFHTVVGEQIGKPCAFLKDAWRDAGLKG</sequence>
<gene>
    <name evidence="1" type="ORF">FSCOSCO3_A025096</name>
</gene>
<accession>A0AAV1QG13</accession>
<evidence type="ECO:0000313" key="2">
    <source>
        <dbReference type="Proteomes" id="UP001314229"/>
    </source>
</evidence>
<dbReference type="AlphaFoldDB" id="A0AAV1QG13"/>
<feature type="non-terminal residue" evidence="1">
    <location>
        <position position="70"/>
    </location>
</feature>
<comment type="caution">
    <text evidence="1">The sequence shown here is derived from an EMBL/GenBank/DDBJ whole genome shotgun (WGS) entry which is preliminary data.</text>
</comment>
<reference evidence="1 2" key="1">
    <citation type="submission" date="2024-01" db="EMBL/GenBank/DDBJ databases">
        <authorList>
            <person name="Alioto T."/>
            <person name="Alioto T."/>
            <person name="Gomez Garrido J."/>
        </authorList>
    </citation>
    <scope>NUCLEOTIDE SEQUENCE [LARGE SCALE GENOMIC DNA]</scope>
</reference>
<dbReference type="EMBL" id="CAWUFR010000919">
    <property type="protein sequence ID" value="CAK6981919.1"/>
    <property type="molecule type" value="Genomic_DNA"/>
</dbReference>
<organism evidence="1 2">
    <name type="scientific">Scomber scombrus</name>
    <name type="common">Atlantic mackerel</name>
    <name type="synonym">Scomber vernalis</name>
    <dbReference type="NCBI Taxonomy" id="13677"/>
    <lineage>
        <taxon>Eukaryota</taxon>
        <taxon>Metazoa</taxon>
        <taxon>Chordata</taxon>
        <taxon>Craniata</taxon>
        <taxon>Vertebrata</taxon>
        <taxon>Euteleostomi</taxon>
        <taxon>Actinopterygii</taxon>
        <taxon>Neopterygii</taxon>
        <taxon>Teleostei</taxon>
        <taxon>Neoteleostei</taxon>
        <taxon>Acanthomorphata</taxon>
        <taxon>Pelagiaria</taxon>
        <taxon>Scombriformes</taxon>
        <taxon>Scombridae</taxon>
        <taxon>Scomber</taxon>
    </lineage>
</organism>
<keyword evidence="2" id="KW-1185">Reference proteome</keyword>
<protein>
    <submittedName>
        <fullName evidence="1">Uncharacterized protein LOC119912920</fullName>
    </submittedName>
</protein>